<reference evidence="2" key="1">
    <citation type="journal article" date="2019" name="Int. J. Syst. Evol. Microbiol.">
        <title>The Global Catalogue of Microorganisms (GCM) 10K type strain sequencing project: providing services to taxonomists for standard genome sequencing and annotation.</title>
        <authorList>
            <consortium name="The Broad Institute Genomics Platform"/>
            <consortium name="The Broad Institute Genome Sequencing Center for Infectious Disease"/>
            <person name="Wu L."/>
            <person name="Ma J."/>
        </authorList>
    </citation>
    <scope>NUCLEOTIDE SEQUENCE [LARGE SCALE GENOMIC DNA]</scope>
    <source>
        <strain evidence="2">JCM 4733</strain>
    </source>
</reference>
<evidence type="ECO:0000313" key="1">
    <source>
        <dbReference type="EMBL" id="GHA67879.1"/>
    </source>
</evidence>
<protein>
    <submittedName>
        <fullName evidence="1">Uncharacterized protein</fullName>
    </submittedName>
</protein>
<accession>A0ABQ3D945</accession>
<name>A0ABQ3D945_9ACTN</name>
<sequence length="48" mass="5333">MLILQGGRDYQVTVADDLTGWQRALAHRPEVTMRIHEHANHLPSPGSG</sequence>
<evidence type="ECO:0000313" key="2">
    <source>
        <dbReference type="Proteomes" id="UP000653644"/>
    </source>
</evidence>
<organism evidence="1 2">
    <name type="scientific">Streptomyces canarius</name>
    <dbReference type="NCBI Taxonomy" id="285453"/>
    <lineage>
        <taxon>Bacteria</taxon>
        <taxon>Bacillati</taxon>
        <taxon>Actinomycetota</taxon>
        <taxon>Actinomycetes</taxon>
        <taxon>Kitasatosporales</taxon>
        <taxon>Streptomycetaceae</taxon>
        <taxon>Streptomyces</taxon>
    </lineage>
</organism>
<gene>
    <name evidence="1" type="ORF">GCM10010345_84450</name>
</gene>
<dbReference type="Proteomes" id="UP000653644">
    <property type="component" value="Unassembled WGS sequence"/>
</dbReference>
<comment type="caution">
    <text evidence="1">The sequence shown here is derived from an EMBL/GenBank/DDBJ whole genome shotgun (WGS) entry which is preliminary data.</text>
</comment>
<proteinExistence type="predicted"/>
<dbReference type="RefSeq" id="WP_189894545.1">
    <property type="nucleotide sequence ID" value="NZ_BMVN01000063.1"/>
</dbReference>
<dbReference type="EMBL" id="BMVN01000063">
    <property type="protein sequence ID" value="GHA67879.1"/>
    <property type="molecule type" value="Genomic_DNA"/>
</dbReference>
<keyword evidence="2" id="KW-1185">Reference proteome</keyword>